<dbReference type="Proteomes" id="UP000809290">
    <property type="component" value="Unassembled WGS sequence"/>
</dbReference>
<feature type="region of interest" description="Disordered" evidence="1">
    <location>
        <begin position="74"/>
        <end position="130"/>
    </location>
</feature>
<dbReference type="RefSeq" id="WP_204515700.1">
    <property type="nucleotide sequence ID" value="NZ_JAFBCP010000001.1"/>
</dbReference>
<organism evidence="2 3">
    <name type="scientific">Brevibacterium paucivorans</name>
    <dbReference type="NCBI Taxonomy" id="170994"/>
    <lineage>
        <taxon>Bacteria</taxon>
        <taxon>Bacillati</taxon>
        <taxon>Actinomycetota</taxon>
        <taxon>Actinomycetes</taxon>
        <taxon>Micrococcales</taxon>
        <taxon>Brevibacteriaceae</taxon>
        <taxon>Brevibacterium</taxon>
    </lineage>
</organism>
<evidence type="ECO:0000313" key="2">
    <source>
        <dbReference type="EMBL" id="MBM7817054.1"/>
    </source>
</evidence>
<accession>A0ABS2SM61</accession>
<evidence type="ECO:0000256" key="1">
    <source>
        <dbReference type="SAM" id="MobiDB-lite"/>
    </source>
</evidence>
<dbReference type="InterPro" id="IPR014942">
    <property type="entry name" value="AbiEii"/>
</dbReference>
<comment type="caution">
    <text evidence="2">The sequence shown here is derived from an EMBL/GenBank/DDBJ whole genome shotgun (WGS) entry which is preliminary data.</text>
</comment>
<sequence length="253" mass="29139">MRNIARAHRRDPAEYFTLYALEGFLVRLVASKVSNDFVLKGGVLMAAFAARRPPRDIDLAATSARLATVGRFGRRKARAEHQEATDQTQTRRAQLRETWGEPPRTSEALPEWAQRQAQRRAEHHPRVHDADRAVEAAQAKREAMRDRHTQEQRALLVSEYGPERVRRDHLGMRTTNPRCDARDARTRAAMLRAEADELRSLPVNEAARRIEDKQAERENQQRRAAERARQFGDPFEHDPHRGDPWREGPGRAL</sequence>
<dbReference type="EMBL" id="JAFBCP010000001">
    <property type="protein sequence ID" value="MBM7817054.1"/>
    <property type="molecule type" value="Genomic_DNA"/>
</dbReference>
<feature type="compositionally biased region" description="Basic residues" evidence="1">
    <location>
        <begin position="117"/>
        <end position="126"/>
    </location>
</feature>
<evidence type="ECO:0000313" key="3">
    <source>
        <dbReference type="Proteomes" id="UP000809290"/>
    </source>
</evidence>
<protein>
    <submittedName>
        <fullName evidence="2">Chromosome segregation ATPase</fullName>
    </submittedName>
</protein>
<dbReference type="Pfam" id="PF08843">
    <property type="entry name" value="AbiEii"/>
    <property type="match status" value="1"/>
</dbReference>
<feature type="compositionally biased region" description="Basic and acidic residues" evidence="1">
    <location>
        <begin position="206"/>
        <end position="253"/>
    </location>
</feature>
<name>A0ABS2SM61_9MICO</name>
<keyword evidence="3" id="KW-1185">Reference proteome</keyword>
<proteinExistence type="predicted"/>
<reference evidence="2 3" key="1">
    <citation type="submission" date="2021-01" db="EMBL/GenBank/DDBJ databases">
        <title>Sequencing the genomes of 1000 actinobacteria strains.</title>
        <authorList>
            <person name="Klenk H.-P."/>
        </authorList>
    </citation>
    <scope>NUCLEOTIDE SEQUENCE [LARGE SCALE GENOMIC DNA]</scope>
    <source>
        <strain evidence="2 3">DSM 13657</strain>
    </source>
</reference>
<gene>
    <name evidence="2" type="ORF">JOE56_001748</name>
</gene>
<feature type="region of interest" description="Disordered" evidence="1">
    <location>
        <begin position="203"/>
        <end position="253"/>
    </location>
</feature>